<name>A0A317CB57_9GAMM</name>
<dbReference type="OrthoDB" id="9121563at2"/>
<evidence type="ECO:0000259" key="11">
    <source>
        <dbReference type="PROSITE" id="PS50109"/>
    </source>
</evidence>
<dbReference type="InterPro" id="IPR004358">
    <property type="entry name" value="Sig_transdc_His_kin-like_C"/>
</dbReference>
<dbReference type="InterPro" id="IPR050428">
    <property type="entry name" value="TCS_sensor_his_kinase"/>
</dbReference>
<accession>A0A317CB57</accession>
<dbReference type="EMBL" id="QGKM01000064">
    <property type="protein sequence ID" value="PWQ93322.1"/>
    <property type="molecule type" value="Genomic_DNA"/>
</dbReference>
<dbReference type="SUPFAM" id="SSF47384">
    <property type="entry name" value="Homodimeric domain of signal transducing histidine kinase"/>
    <property type="match status" value="1"/>
</dbReference>
<dbReference type="InterPro" id="IPR036097">
    <property type="entry name" value="HisK_dim/P_sf"/>
</dbReference>
<protein>
    <recommendedName>
        <fullName evidence="3">histidine kinase</fullName>
        <ecNumber evidence="3">2.7.13.3</ecNumber>
    </recommendedName>
</protein>
<dbReference type="Proteomes" id="UP000245539">
    <property type="component" value="Unassembled WGS sequence"/>
</dbReference>
<dbReference type="SUPFAM" id="SSF55874">
    <property type="entry name" value="ATPase domain of HSP90 chaperone/DNA topoisomerase II/histidine kinase"/>
    <property type="match status" value="1"/>
</dbReference>
<dbReference type="InterPro" id="IPR003594">
    <property type="entry name" value="HATPase_dom"/>
</dbReference>
<dbReference type="PANTHER" id="PTHR45436">
    <property type="entry name" value="SENSOR HISTIDINE KINASE YKOH"/>
    <property type="match status" value="1"/>
</dbReference>
<dbReference type="PRINTS" id="PR00344">
    <property type="entry name" value="BCTRLSENSOR"/>
</dbReference>
<dbReference type="CDD" id="cd00082">
    <property type="entry name" value="HisKA"/>
    <property type="match status" value="1"/>
</dbReference>
<evidence type="ECO:0000256" key="5">
    <source>
        <dbReference type="ARBA" id="ARBA00022679"/>
    </source>
</evidence>
<dbReference type="PANTHER" id="PTHR45436:SF16">
    <property type="entry name" value="HISTIDINE KINASE"/>
    <property type="match status" value="1"/>
</dbReference>
<dbReference type="GO" id="GO:0005886">
    <property type="term" value="C:plasma membrane"/>
    <property type="evidence" value="ECO:0007669"/>
    <property type="project" value="TreeGrafter"/>
</dbReference>
<evidence type="ECO:0000256" key="8">
    <source>
        <dbReference type="ARBA" id="ARBA00022989"/>
    </source>
</evidence>
<feature type="domain" description="Histidine kinase" evidence="11">
    <location>
        <begin position="239"/>
        <end position="443"/>
    </location>
</feature>
<proteinExistence type="predicted"/>
<gene>
    <name evidence="12" type="ORF">DKW60_17845</name>
</gene>
<dbReference type="InterPro" id="IPR005467">
    <property type="entry name" value="His_kinase_dom"/>
</dbReference>
<dbReference type="Gene3D" id="1.10.287.130">
    <property type="match status" value="1"/>
</dbReference>
<dbReference type="Gene3D" id="6.10.340.10">
    <property type="match status" value="1"/>
</dbReference>
<evidence type="ECO:0000256" key="2">
    <source>
        <dbReference type="ARBA" id="ARBA00004370"/>
    </source>
</evidence>
<keyword evidence="13" id="KW-1185">Reference proteome</keyword>
<dbReference type="Gene3D" id="3.30.565.10">
    <property type="entry name" value="Histidine kinase-like ATPase, C-terminal domain"/>
    <property type="match status" value="1"/>
</dbReference>
<keyword evidence="8 10" id="KW-1133">Transmembrane helix</keyword>
<dbReference type="PROSITE" id="PS50109">
    <property type="entry name" value="HIS_KIN"/>
    <property type="match status" value="1"/>
</dbReference>
<dbReference type="Pfam" id="PF00512">
    <property type="entry name" value="HisKA"/>
    <property type="match status" value="1"/>
</dbReference>
<evidence type="ECO:0000313" key="13">
    <source>
        <dbReference type="Proteomes" id="UP000245539"/>
    </source>
</evidence>
<feature type="transmembrane region" description="Helical" evidence="10">
    <location>
        <begin position="146"/>
        <end position="168"/>
    </location>
</feature>
<dbReference type="GO" id="GO:0000155">
    <property type="term" value="F:phosphorelay sensor kinase activity"/>
    <property type="evidence" value="ECO:0007669"/>
    <property type="project" value="InterPro"/>
</dbReference>
<keyword evidence="7 12" id="KW-0418">Kinase</keyword>
<reference evidence="12 13" key="1">
    <citation type="submission" date="2018-05" db="EMBL/GenBank/DDBJ databases">
        <title>Leucothrix arctica sp. nov., isolated from Arctic seawater.</title>
        <authorList>
            <person name="Choi A."/>
            <person name="Baek K."/>
        </authorList>
    </citation>
    <scope>NUCLEOTIDE SEQUENCE [LARGE SCALE GENOMIC DNA]</scope>
    <source>
        <strain evidence="12 13">JCM 18388</strain>
    </source>
</reference>
<dbReference type="AlphaFoldDB" id="A0A317CB57"/>
<feature type="transmembrane region" description="Helical" evidence="10">
    <location>
        <begin position="29"/>
        <end position="52"/>
    </location>
</feature>
<evidence type="ECO:0000256" key="4">
    <source>
        <dbReference type="ARBA" id="ARBA00022553"/>
    </source>
</evidence>
<keyword evidence="5" id="KW-0808">Transferase</keyword>
<dbReference type="InterPro" id="IPR003661">
    <property type="entry name" value="HisK_dim/P_dom"/>
</dbReference>
<evidence type="ECO:0000256" key="10">
    <source>
        <dbReference type="SAM" id="Phobius"/>
    </source>
</evidence>
<sequence length="443" mass="50423">MLSGVTSTQRENRDLVLQKKGISQKLIRAFVLQMLFISVVTVTGVFAAAIIVEQVMIRTALEDEAKHFWREQAANPEHAVPNTDNLRGYLAVSSDYRGVPQVLRSVDPGFQRVDMEQRKPIVYVEKNKNQRLFLVFDERNVRSLSFYFGVVPLSLALIVIYLSAWFVYRSSRKTLSPLMSLAQTMRGFDLSKDKLDSLHLEDYTQSGVDDEVSVLADSLDEFTQRLKRQLQREREFTHDVSHELRTPLAVIRGSLELLNKQPDLNPPSRRAIRRMRTTSDDMLSIIETLLVLARDSESPDVPQEITQVNQLVPTIISQIESTHNADKHVFISLKSTNYLEVKAPTQAVAIVLSNLLRNACNYTHEGTVEVTITDNHVSINDSGKGIPEDQLERIQQPFQRSSQLVSGYGLGLDIVRRLCERFKWRLDIQSELGKGTVVTVWFK</sequence>
<evidence type="ECO:0000256" key="6">
    <source>
        <dbReference type="ARBA" id="ARBA00022692"/>
    </source>
</evidence>
<keyword evidence="4" id="KW-0597">Phosphoprotein</keyword>
<dbReference type="InterPro" id="IPR036890">
    <property type="entry name" value="HATPase_C_sf"/>
</dbReference>
<comment type="catalytic activity">
    <reaction evidence="1">
        <text>ATP + protein L-histidine = ADP + protein N-phospho-L-histidine.</text>
        <dbReference type="EC" id="2.7.13.3"/>
    </reaction>
</comment>
<keyword evidence="6 10" id="KW-0812">Transmembrane</keyword>
<keyword evidence="9 10" id="KW-0472">Membrane</keyword>
<dbReference type="SMART" id="SM00387">
    <property type="entry name" value="HATPase_c"/>
    <property type="match status" value="1"/>
</dbReference>
<comment type="caution">
    <text evidence="12">The sequence shown here is derived from an EMBL/GenBank/DDBJ whole genome shotgun (WGS) entry which is preliminary data.</text>
</comment>
<evidence type="ECO:0000313" key="12">
    <source>
        <dbReference type="EMBL" id="PWQ93322.1"/>
    </source>
</evidence>
<organism evidence="12 13">
    <name type="scientific">Leucothrix pacifica</name>
    <dbReference type="NCBI Taxonomy" id="1247513"/>
    <lineage>
        <taxon>Bacteria</taxon>
        <taxon>Pseudomonadati</taxon>
        <taxon>Pseudomonadota</taxon>
        <taxon>Gammaproteobacteria</taxon>
        <taxon>Thiotrichales</taxon>
        <taxon>Thiotrichaceae</taxon>
        <taxon>Leucothrix</taxon>
    </lineage>
</organism>
<evidence type="ECO:0000256" key="1">
    <source>
        <dbReference type="ARBA" id="ARBA00000085"/>
    </source>
</evidence>
<evidence type="ECO:0000256" key="3">
    <source>
        <dbReference type="ARBA" id="ARBA00012438"/>
    </source>
</evidence>
<dbReference type="SMART" id="SM00388">
    <property type="entry name" value="HisKA"/>
    <property type="match status" value="1"/>
</dbReference>
<dbReference type="Pfam" id="PF02518">
    <property type="entry name" value="HATPase_c"/>
    <property type="match status" value="1"/>
</dbReference>
<evidence type="ECO:0000256" key="7">
    <source>
        <dbReference type="ARBA" id="ARBA00022777"/>
    </source>
</evidence>
<dbReference type="EC" id="2.7.13.3" evidence="3"/>
<comment type="subcellular location">
    <subcellularLocation>
        <location evidence="2">Membrane</location>
    </subcellularLocation>
</comment>
<evidence type="ECO:0000256" key="9">
    <source>
        <dbReference type="ARBA" id="ARBA00023136"/>
    </source>
</evidence>